<keyword evidence="3" id="KW-0732">Signal</keyword>
<organism evidence="7 8">
    <name type="scientific">Arthrobacter alpinus</name>
    <dbReference type="NCBI Taxonomy" id="656366"/>
    <lineage>
        <taxon>Bacteria</taxon>
        <taxon>Bacillati</taxon>
        <taxon>Actinomycetota</taxon>
        <taxon>Actinomycetes</taxon>
        <taxon>Micrococcales</taxon>
        <taxon>Micrococcaceae</taxon>
        <taxon>Arthrobacter</taxon>
    </lineage>
</organism>
<dbReference type="InterPro" id="IPR019931">
    <property type="entry name" value="LPXTG_anchor"/>
</dbReference>
<proteinExistence type="predicted"/>
<evidence type="ECO:0000256" key="1">
    <source>
        <dbReference type="ARBA" id="ARBA00022512"/>
    </source>
</evidence>
<dbReference type="GO" id="GO:0005975">
    <property type="term" value="P:carbohydrate metabolic process"/>
    <property type="evidence" value="ECO:0007669"/>
    <property type="project" value="UniProtKB-ARBA"/>
</dbReference>
<evidence type="ECO:0000313" key="7">
    <source>
        <dbReference type="EMBL" id="ALE92476.1"/>
    </source>
</evidence>
<evidence type="ECO:0000313" key="8">
    <source>
        <dbReference type="Proteomes" id="UP000062833"/>
    </source>
</evidence>
<sequence length="176" mass="17968">MPYSVTTQAARTSLQIHVGGTVDSATTVTGTTILHAGIEFLDAAAGSAAPLSGTVRFYADGVRIGEVVAEPLGMAALPWTPKASGEVMLSAEFLPDTLNHAGSIQEAAITVALPVVPDEIVPEKVVPASSTTQKTDLAATGANGSALMLGGSASILGAGLLALLFSRRRRNSTKRR</sequence>
<keyword evidence="4" id="KW-0572">Peptidoglycan-anchor</keyword>
<gene>
    <name evidence="7" type="ORF">AOC05_09375</name>
</gene>
<keyword evidence="5" id="KW-0472">Membrane</keyword>
<dbReference type="AlphaFoldDB" id="A0A0M4RPM8"/>
<name>A0A0M4RPM8_9MICC</name>
<evidence type="ECO:0000256" key="3">
    <source>
        <dbReference type="ARBA" id="ARBA00022729"/>
    </source>
</evidence>
<dbReference type="Gene3D" id="2.60.40.10">
    <property type="entry name" value="Immunoglobulins"/>
    <property type="match status" value="1"/>
</dbReference>
<keyword evidence="5" id="KW-0812">Transmembrane</keyword>
<feature type="transmembrane region" description="Helical" evidence="5">
    <location>
        <begin position="146"/>
        <end position="166"/>
    </location>
</feature>
<evidence type="ECO:0000256" key="2">
    <source>
        <dbReference type="ARBA" id="ARBA00022525"/>
    </source>
</evidence>
<accession>A0A0M4RPM8</accession>
<keyword evidence="8" id="KW-1185">Reference proteome</keyword>
<evidence type="ECO:0000256" key="5">
    <source>
        <dbReference type="SAM" id="Phobius"/>
    </source>
</evidence>
<keyword evidence="2" id="KW-0964">Secreted</keyword>
<reference evidence="8" key="1">
    <citation type="submission" date="2015-09" db="EMBL/GenBank/DDBJ databases">
        <title>Complete genome of Arthrobacter alpinus strain R3.8.</title>
        <authorList>
            <person name="See-Too W.S."/>
            <person name="Chan K.G."/>
        </authorList>
    </citation>
    <scope>NUCLEOTIDE SEQUENCE [LARGE SCALE GENOMIC DNA]</scope>
    <source>
        <strain evidence="8">R3.8</strain>
    </source>
</reference>
<keyword evidence="1" id="KW-0134">Cell wall</keyword>
<dbReference type="KEGG" id="aaq:AOC05_09375"/>
<feature type="domain" description="Gram-positive cocci surface proteins LPxTG" evidence="6">
    <location>
        <begin position="137"/>
        <end position="176"/>
    </location>
</feature>
<dbReference type="PROSITE" id="PS50847">
    <property type="entry name" value="GRAM_POS_ANCHORING"/>
    <property type="match status" value="1"/>
</dbReference>
<dbReference type="Proteomes" id="UP000062833">
    <property type="component" value="Chromosome"/>
</dbReference>
<keyword evidence="5" id="KW-1133">Transmembrane helix</keyword>
<dbReference type="EMBL" id="CP012677">
    <property type="protein sequence ID" value="ALE92476.1"/>
    <property type="molecule type" value="Genomic_DNA"/>
</dbReference>
<protein>
    <recommendedName>
        <fullName evidence="6">Gram-positive cocci surface proteins LPxTG domain-containing protein</fullName>
    </recommendedName>
</protein>
<evidence type="ECO:0000259" key="6">
    <source>
        <dbReference type="PROSITE" id="PS50847"/>
    </source>
</evidence>
<dbReference type="InterPro" id="IPR013783">
    <property type="entry name" value="Ig-like_fold"/>
</dbReference>
<evidence type="ECO:0000256" key="4">
    <source>
        <dbReference type="ARBA" id="ARBA00023088"/>
    </source>
</evidence>
<dbReference type="PATRIC" id="fig|656366.3.peg.2032"/>
<dbReference type="NCBIfam" id="TIGR01167">
    <property type="entry name" value="LPXTG_anchor"/>
    <property type="match status" value="1"/>
</dbReference>